<accession>A0AAW1YLJ0</accession>
<evidence type="ECO:0000313" key="2">
    <source>
        <dbReference type="Proteomes" id="UP001457282"/>
    </source>
</evidence>
<proteinExistence type="predicted"/>
<protein>
    <submittedName>
        <fullName evidence="1">Uncharacterized protein</fullName>
    </submittedName>
</protein>
<sequence length="103" mass="10758">MDRGHSGEIELPAERESSVAWVLLVGHSNGALSWRTARLEENGDRRLGLSGFHGGCNKGEEQPAQASRLGGATVLGGSDKGRLGAGSAEERQCSTVMAAGRQI</sequence>
<dbReference type="AlphaFoldDB" id="A0AAW1YLJ0"/>
<comment type="caution">
    <text evidence="1">The sequence shown here is derived from an EMBL/GenBank/DDBJ whole genome shotgun (WGS) entry which is preliminary data.</text>
</comment>
<gene>
    <name evidence="1" type="ORF">M0R45_005107</name>
</gene>
<evidence type="ECO:0000313" key="1">
    <source>
        <dbReference type="EMBL" id="KAK9949590.1"/>
    </source>
</evidence>
<dbReference type="EMBL" id="JBEDUW010000001">
    <property type="protein sequence ID" value="KAK9949590.1"/>
    <property type="molecule type" value="Genomic_DNA"/>
</dbReference>
<name>A0AAW1YLJ0_RUBAR</name>
<keyword evidence="2" id="KW-1185">Reference proteome</keyword>
<dbReference type="Proteomes" id="UP001457282">
    <property type="component" value="Unassembled WGS sequence"/>
</dbReference>
<organism evidence="1 2">
    <name type="scientific">Rubus argutus</name>
    <name type="common">Southern blackberry</name>
    <dbReference type="NCBI Taxonomy" id="59490"/>
    <lineage>
        <taxon>Eukaryota</taxon>
        <taxon>Viridiplantae</taxon>
        <taxon>Streptophyta</taxon>
        <taxon>Embryophyta</taxon>
        <taxon>Tracheophyta</taxon>
        <taxon>Spermatophyta</taxon>
        <taxon>Magnoliopsida</taxon>
        <taxon>eudicotyledons</taxon>
        <taxon>Gunneridae</taxon>
        <taxon>Pentapetalae</taxon>
        <taxon>rosids</taxon>
        <taxon>fabids</taxon>
        <taxon>Rosales</taxon>
        <taxon>Rosaceae</taxon>
        <taxon>Rosoideae</taxon>
        <taxon>Rosoideae incertae sedis</taxon>
        <taxon>Rubus</taxon>
    </lineage>
</organism>
<reference evidence="1 2" key="1">
    <citation type="journal article" date="2023" name="G3 (Bethesda)">
        <title>A chromosome-length genome assembly and annotation of blackberry (Rubus argutus, cv. 'Hillquist').</title>
        <authorList>
            <person name="Bruna T."/>
            <person name="Aryal R."/>
            <person name="Dudchenko O."/>
            <person name="Sargent D.J."/>
            <person name="Mead D."/>
            <person name="Buti M."/>
            <person name="Cavallini A."/>
            <person name="Hytonen T."/>
            <person name="Andres J."/>
            <person name="Pham M."/>
            <person name="Weisz D."/>
            <person name="Mascagni F."/>
            <person name="Usai G."/>
            <person name="Natali L."/>
            <person name="Bassil N."/>
            <person name="Fernandez G.E."/>
            <person name="Lomsadze A."/>
            <person name="Armour M."/>
            <person name="Olukolu B."/>
            <person name="Poorten T."/>
            <person name="Britton C."/>
            <person name="Davik J."/>
            <person name="Ashrafi H."/>
            <person name="Aiden E.L."/>
            <person name="Borodovsky M."/>
            <person name="Worthington M."/>
        </authorList>
    </citation>
    <scope>NUCLEOTIDE SEQUENCE [LARGE SCALE GENOMIC DNA]</scope>
    <source>
        <strain evidence="1">PI 553951</strain>
    </source>
</reference>